<organism evidence="1 2">
    <name type="scientific">Cuscuta campestris</name>
    <dbReference type="NCBI Taxonomy" id="132261"/>
    <lineage>
        <taxon>Eukaryota</taxon>
        <taxon>Viridiplantae</taxon>
        <taxon>Streptophyta</taxon>
        <taxon>Embryophyta</taxon>
        <taxon>Tracheophyta</taxon>
        <taxon>Spermatophyta</taxon>
        <taxon>Magnoliopsida</taxon>
        <taxon>eudicotyledons</taxon>
        <taxon>Gunneridae</taxon>
        <taxon>Pentapetalae</taxon>
        <taxon>asterids</taxon>
        <taxon>lamiids</taxon>
        <taxon>Solanales</taxon>
        <taxon>Convolvulaceae</taxon>
        <taxon>Cuscuteae</taxon>
        <taxon>Cuscuta</taxon>
        <taxon>Cuscuta subgen. Grammica</taxon>
        <taxon>Cuscuta sect. Cleistogrammica</taxon>
    </lineage>
</organism>
<protein>
    <submittedName>
        <fullName evidence="1">Uncharacterized protein</fullName>
    </submittedName>
</protein>
<accession>A0A484LNF5</accession>
<name>A0A484LNF5_9ASTE</name>
<reference evidence="1 2" key="1">
    <citation type="submission" date="2018-04" db="EMBL/GenBank/DDBJ databases">
        <authorList>
            <person name="Vogel A."/>
        </authorList>
    </citation>
    <scope>NUCLEOTIDE SEQUENCE [LARGE SCALE GENOMIC DNA]</scope>
</reference>
<gene>
    <name evidence="1" type="ORF">CCAM_LOCUS19721</name>
</gene>
<evidence type="ECO:0000313" key="2">
    <source>
        <dbReference type="Proteomes" id="UP000595140"/>
    </source>
</evidence>
<dbReference type="AlphaFoldDB" id="A0A484LNF5"/>
<proteinExistence type="predicted"/>
<sequence length="98" mass="11088">MSMQSNRHCPSSSPSQRHERVRIWVLGRISNPNSVQIRFGYHISTEITKTNMLEALSFSSNSSLGRHDLFGVEDLLLHVDRNLLHAREAPGRDGNALH</sequence>
<dbReference type="Proteomes" id="UP000595140">
    <property type="component" value="Unassembled WGS sequence"/>
</dbReference>
<dbReference type="OrthoDB" id="1227264at2759"/>
<keyword evidence="2" id="KW-1185">Reference proteome</keyword>
<evidence type="ECO:0000313" key="1">
    <source>
        <dbReference type="EMBL" id="VFQ77945.1"/>
    </source>
</evidence>
<dbReference type="EMBL" id="OOIL02001755">
    <property type="protein sequence ID" value="VFQ77945.1"/>
    <property type="molecule type" value="Genomic_DNA"/>
</dbReference>